<comment type="caution">
    <text evidence="2">The sequence shown here is derived from an EMBL/GenBank/DDBJ whole genome shotgun (WGS) entry which is preliminary data.</text>
</comment>
<feature type="compositionally biased region" description="Polar residues" evidence="1">
    <location>
        <begin position="124"/>
        <end position="134"/>
    </location>
</feature>
<feature type="region of interest" description="Disordered" evidence="1">
    <location>
        <begin position="1"/>
        <end position="73"/>
    </location>
</feature>
<keyword evidence="3" id="KW-1185">Reference proteome</keyword>
<dbReference type="InParanoid" id="A0A286UKR8"/>
<accession>A0A286UKR8</accession>
<feature type="compositionally biased region" description="Low complexity" evidence="1">
    <location>
        <begin position="144"/>
        <end position="165"/>
    </location>
</feature>
<feature type="compositionally biased region" description="Low complexity" evidence="1">
    <location>
        <begin position="251"/>
        <end position="263"/>
    </location>
</feature>
<evidence type="ECO:0000313" key="2">
    <source>
        <dbReference type="EMBL" id="PAV20216.1"/>
    </source>
</evidence>
<dbReference type="AlphaFoldDB" id="A0A286UKR8"/>
<name>A0A286UKR8_9AGAM</name>
<proteinExistence type="predicted"/>
<sequence length="341" mass="36601">MFPSRSNRERQKQRHSASVTSLPATVRPDSLYPTQGTSTSSPISVITQKDIQDPSHSPHSPPHYNLLHRSSRSTSSVPTMESLLADNTSDVFSLAANPISQAHGLGSRTTRLFSAIRRSNSYNHRKLNTSNRGMFSTPEERSVSASPITSRPSSPSRTPQSQPPSISQIAMGLHISRTPHLGPAHAHLFGSEPAASHARLRPVVSPLPRSPSPRESQTASSSTRVATPLRSSLKKSDQLNNNIKTGGLLDSTSRSASPSISTASSATSLPRYALSRLFATSGSGRRSRLDKFLGRNGAGRPIGNGTVSLNSSDSGSSLTIIILIIRCYSTLNLASLVHRRF</sequence>
<protein>
    <submittedName>
        <fullName evidence="2">Uncharacterized protein</fullName>
    </submittedName>
</protein>
<organism evidence="2 3">
    <name type="scientific">Pyrrhoderma noxium</name>
    <dbReference type="NCBI Taxonomy" id="2282107"/>
    <lineage>
        <taxon>Eukaryota</taxon>
        <taxon>Fungi</taxon>
        <taxon>Dikarya</taxon>
        <taxon>Basidiomycota</taxon>
        <taxon>Agaricomycotina</taxon>
        <taxon>Agaricomycetes</taxon>
        <taxon>Hymenochaetales</taxon>
        <taxon>Hymenochaetaceae</taxon>
        <taxon>Pyrrhoderma</taxon>
    </lineage>
</organism>
<feature type="compositionally biased region" description="Basic and acidic residues" evidence="1">
    <location>
        <begin position="1"/>
        <end position="10"/>
    </location>
</feature>
<dbReference type="EMBL" id="NBII01000004">
    <property type="protein sequence ID" value="PAV20216.1"/>
    <property type="molecule type" value="Genomic_DNA"/>
</dbReference>
<feature type="region of interest" description="Disordered" evidence="1">
    <location>
        <begin position="203"/>
        <end position="263"/>
    </location>
</feature>
<evidence type="ECO:0000256" key="1">
    <source>
        <dbReference type="SAM" id="MobiDB-lite"/>
    </source>
</evidence>
<dbReference type="OrthoDB" id="3265692at2759"/>
<dbReference type="Proteomes" id="UP000217199">
    <property type="component" value="Unassembled WGS sequence"/>
</dbReference>
<feature type="region of interest" description="Disordered" evidence="1">
    <location>
        <begin position="124"/>
        <end position="165"/>
    </location>
</feature>
<feature type="compositionally biased region" description="Polar residues" evidence="1">
    <location>
        <begin position="215"/>
        <end position="225"/>
    </location>
</feature>
<feature type="compositionally biased region" description="Polar residues" evidence="1">
    <location>
        <begin position="32"/>
        <end position="49"/>
    </location>
</feature>
<evidence type="ECO:0000313" key="3">
    <source>
        <dbReference type="Proteomes" id="UP000217199"/>
    </source>
</evidence>
<reference evidence="2 3" key="1">
    <citation type="journal article" date="2017" name="Mol. Ecol.">
        <title>Comparative and population genomic landscape of Phellinus noxius: A hypervariable fungus causing root rot in trees.</title>
        <authorList>
            <person name="Chung C.L."/>
            <person name="Lee T.J."/>
            <person name="Akiba M."/>
            <person name="Lee H.H."/>
            <person name="Kuo T.H."/>
            <person name="Liu D."/>
            <person name="Ke H.M."/>
            <person name="Yokoi T."/>
            <person name="Roa M.B."/>
            <person name="Lu M.J."/>
            <person name="Chang Y.Y."/>
            <person name="Ann P.J."/>
            <person name="Tsai J.N."/>
            <person name="Chen C.Y."/>
            <person name="Tzean S.S."/>
            <person name="Ota Y."/>
            <person name="Hattori T."/>
            <person name="Sahashi N."/>
            <person name="Liou R.F."/>
            <person name="Kikuchi T."/>
            <person name="Tsai I.J."/>
        </authorList>
    </citation>
    <scope>NUCLEOTIDE SEQUENCE [LARGE SCALE GENOMIC DNA]</scope>
    <source>
        <strain evidence="2 3">FFPRI411160</strain>
    </source>
</reference>
<gene>
    <name evidence="2" type="ORF">PNOK_0515000</name>
</gene>